<name>A0AA39S3F5_ACESA</name>
<keyword evidence="3" id="KW-1185">Reference proteome</keyword>
<dbReference type="Proteomes" id="UP001168877">
    <property type="component" value="Unassembled WGS sequence"/>
</dbReference>
<feature type="region of interest" description="Disordered" evidence="1">
    <location>
        <begin position="76"/>
        <end position="97"/>
    </location>
</feature>
<comment type="caution">
    <text evidence="2">The sequence shown here is derived from an EMBL/GenBank/DDBJ whole genome shotgun (WGS) entry which is preliminary data.</text>
</comment>
<reference evidence="2" key="2">
    <citation type="submission" date="2023-06" db="EMBL/GenBank/DDBJ databases">
        <authorList>
            <person name="Swenson N.G."/>
            <person name="Wegrzyn J.L."/>
            <person name="Mcevoy S.L."/>
        </authorList>
    </citation>
    <scope>NUCLEOTIDE SEQUENCE</scope>
    <source>
        <strain evidence="2">NS2018</strain>
        <tissue evidence="2">Leaf</tissue>
    </source>
</reference>
<evidence type="ECO:0000313" key="3">
    <source>
        <dbReference type="Proteomes" id="UP001168877"/>
    </source>
</evidence>
<reference evidence="2" key="1">
    <citation type="journal article" date="2022" name="Plant J.">
        <title>Strategies of tolerance reflected in two North American maple genomes.</title>
        <authorList>
            <person name="McEvoy S.L."/>
            <person name="Sezen U.U."/>
            <person name="Trouern-Trend A."/>
            <person name="McMahon S.M."/>
            <person name="Schaberg P.G."/>
            <person name="Yang J."/>
            <person name="Wegrzyn J.L."/>
            <person name="Swenson N.G."/>
        </authorList>
    </citation>
    <scope>NUCLEOTIDE SEQUENCE</scope>
    <source>
        <strain evidence="2">NS2018</strain>
    </source>
</reference>
<evidence type="ECO:0000256" key="1">
    <source>
        <dbReference type="SAM" id="MobiDB-lite"/>
    </source>
</evidence>
<accession>A0AA39S3F5</accession>
<proteinExistence type="predicted"/>
<gene>
    <name evidence="2" type="ORF">LWI29_017753</name>
</gene>
<sequence>MKERSRSPPPRINASRRLRPPPCKRRSKTVFIAAFKAMSSQSEDSLNPSLARMIDNYQGDPSEVNLILSDLGSDSGHHDGVTVVRPPADSSVGEVRS</sequence>
<dbReference type="EMBL" id="JAUESC010000383">
    <property type="protein sequence ID" value="KAK0584733.1"/>
    <property type="molecule type" value="Genomic_DNA"/>
</dbReference>
<dbReference type="AlphaFoldDB" id="A0AA39S3F5"/>
<protein>
    <submittedName>
        <fullName evidence="2">Uncharacterized protein</fullName>
    </submittedName>
</protein>
<feature type="region of interest" description="Disordered" evidence="1">
    <location>
        <begin position="1"/>
        <end position="25"/>
    </location>
</feature>
<feature type="compositionally biased region" description="Basic residues" evidence="1">
    <location>
        <begin position="14"/>
        <end position="25"/>
    </location>
</feature>
<evidence type="ECO:0000313" key="2">
    <source>
        <dbReference type="EMBL" id="KAK0584733.1"/>
    </source>
</evidence>
<organism evidence="2 3">
    <name type="scientific">Acer saccharum</name>
    <name type="common">Sugar maple</name>
    <dbReference type="NCBI Taxonomy" id="4024"/>
    <lineage>
        <taxon>Eukaryota</taxon>
        <taxon>Viridiplantae</taxon>
        <taxon>Streptophyta</taxon>
        <taxon>Embryophyta</taxon>
        <taxon>Tracheophyta</taxon>
        <taxon>Spermatophyta</taxon>
        <taxon>Magnoliopsida</taxon>
        <taxon>eudicotyledons</taxon>
        <taxon>Gunneridae</taxon>
        <taxon>Pentapetalae</taxon>
        <taxon>rosids</taxon>
        <taxon>malvids</taxon>
        <taxon>Sapindales</taxon>
        <taxon>Sapindaceae</taxon>
        <taxon>Hippocastanoideae</taxon>
        <taxon>Acereae</taxon>
        <taxon>Acer</taxon>
    </lineage>
</organism>